<reference evidence="2" key="1">
    <citation type="journal article" date="2019" name="Int. J. Syst. Evol. Microbiol.">
        <title>The Global Catalogue of Microorganisms (GCM) 10K type strain sequencing project: providing services to taxonomists for standard genome sequencing and annotation.</title>
        <authorList>
            <consortium name="The Broad Institute Genomics Platform"/>
            <consortium name="The Broad Institute Genome Sequencing Center for Infectious Disease"/>
            <person name="Wu L."/>
            <person name="Ma J."/>
        </authorList>
    </citation>
    <scope>NUCLEOTIDE SEQUENCE [LARGE SCALE GENOMIC DNA]</scope>
    <source>
        <strain evidence="2">YJ-61-S</strain>
    </source>
</reference>
<protein>
    <submittedName>
        <fullName evidence="1">Uncharacterized protein</fullName>
    </submittedName>
</protein>
<accession>A0ABV9I040</accession>
<dbReference type="Gene3D" id="2.60.40.2970">
    <property type="match status" value="1"/>
</dbReference>
<evidence type="ECO:0000313" key="1">
    <source>
        <dbReference type="EMBL" id="MFC4635121.1"/>
    </source>
</evidence>
<gene>
    <name evidence="1" type="ORF">ACFO3O_14470</name>
</gene>
<evidence type="ECO:0000313" key="2">
    <source>
        <dbReference type="Proteomes" id="UP001596043"/>
    </source>
</evidence>
<organism evidence="1 2">
    <name type="scientific">Dokdonia ponticola</name>
    <dbReference type="NCBI Taxonomy" id="2041041"/>
    <lineage>
        <taxon>Bacteria</taxon>
        <taxon>Pseudomonadati</taxon>
        <taxon>Bacteroidota</taxon>
        <taxon>Flavobacteriia</taxon>
        <taxon>Flavobacteriales</taxon>
        <taxon>Flavobacteriaceae</taxon>
        <taxon>Dokdonia</taxon>
    </lineage>
</organism>
<keyword evidence="2" id="KW-1185">Reference proteome</keyword>
<dbReference type="EMBL" id="JBHSFV010000009">
    <property type="protein sequence ID" value="MFC4635121.1"/>
    <property type="molecule type" value="Genomic_DNA"/>
</dbReference>
<name>A0ABV9I040_9FLAO</name>
<proteinExistence type="predicted"/>
<comment type="caution">
    <text evidence="1">The sequence shown here is derived from an EMBL/GenBank/DDBJ whole genome shotgun (WGS) entry which is preliminary data.</text>
</comment>
<dbReference type="Proteomes" id="UP001596043">
    <property type="component" value="Unassembled WGS sequence"/>
</dbReference>
<dbReference type="RefSeq" id="WP_379980037.1">
    <property type="nucleotide sequence ID" value="NZ_JBHSFV010000009.1"/>
</dbReference>
<sequence>MNASTLTLKIHLQDSMVYFNKPFQVKVTLENTSKDTLMVNKRLSVGYENSISRELYFNIIDANTKEVIGIPTESYDRPPTYFNEYGVLKPKESISTTFDLSEWQEIHLPKGKHQLEIVAFYQADEDYFDKRPENVVQGLFQSEPVTFYWIQK</sequence>